<dbReference type="PROSITE" id="PS52008">
    <property type="entry name" value="GH81"/>
    <property type="match status" value="1"/>
</dbReference>
<evidence type="ECO:0000259" key="11">
    <source>
        <dbReference type="Pfam" id="PF17652"/>
    </source>
</evidence>
<dbReference type="Proteomes" id="UP000593566">
    <property type="component" value="Unassembled WGS sequence"/>
</dbReference>
<keyword evidence="8" id="KW-0624">Polysaccharide degradation</keyword>
<proteinExistence type="inferred from homology"/>
<dbReference type="FunFam" id="2.70.98.30:FF:000006">
    <property type="entry name" value="Endo-1,3-beta-glucanase Engl1"/>
    <property type="match status" value="1"/>
</dbReference>
<dbReference type="GO" id="GO:0052861">
    <property type="term" value="F:endo-1,3(4)-beta-glucanase activity"/>
    <property type="evidence" value="ECO:0007669"/>
    <property type="project" value="InterPro"/>
</dbReference>
<feature type="signal peptide" evidence="9">
    <location>
        <begin position="1"/>
        <end position="18"/>
    </location>
</feature>
<dbReference type="GO" id="GO:0071555">
    <property type="term" value="P:cell wall organization"/>
    <property type="evidence" value="ECO:0007669"/>
    <property type="project" value="UniProtKB-KW"/>
</dbReference>
<dbReference type="Gene3D" id="1.10.287.1170">
    <property type="entry name" value="glycoside hydrolase family 81 endo-[beta] glucanase"/>
    <property type="match status" value="1"/>
</dbReference>
<reference evidence="12 13" key="1">
    <citation type="journal article" date="2020" name="Genomics">
        <title>Complete, high-quality genomes from long-read metagenomic sequencing of two wolf lichen thalli reveals enigmatic genome architecture.</title>
        <authorList>
            <person name="McKenzie S.K."/>
            <person name="Walston R.F."/>
            <person name="Allen J.L."/>
        </authorList>
    </citation>
    <scope>NUCLEOTIDE SEQUENCE [LARGE SCALE GENOMIC DNA]</scope>
    <source>
        <strain evidence="12">WasteWater1</strain>
    </source>
</reference>
<dbReference type="AlphaFoldDB" id="A0A8H6CJ46"/>
<evidence type="ECO:0000256" key="3">
    <source>
        <dbReference type="ARBA" id="ARBA00012780"/>
    </source>
</evidence>
<keyword evidence="13" id="KW-1185">Reference proteome</keyword>
<organism evidence="12 13">
    <name type="scientific">Letharia lupina</name>
    <dbReference type="NCBI Taxonomy" id="560253"/>
    <lineage>
        <taxon>Eukaryota</taxon>
        <taxon>Fungi</taxon>
        <taxon>Dikarya</taxon>
        <taxon>Ascomycota</taxon>
        <taxon>Pezizomycotina</taxon>
        <taxon>Lecanoromycetes</taxon>
        <taxon>OSLEUM clade</taxon>
        <taxon>Lecanoromycetidae</taxon>
        <taxon>Lecanorales</taxon>
        <taxon>Lecanorineae</taxon>
        <taxon>Parmeliaceae</taxon>
        <taxon>Letharia</taxon>
    </lineage>
</organism>
<dbReference type="EMBL" id="JACCJB010000009">
    <property type="protein sequence ID" value="KAF6224139.1"/>
    <property type="molecule type" value="Genomic_DNA"/>
</dbReference>
<dbReference type="InterPro" id="IPR040451">
    <property type="entry name" value="GH81_N"/>
</dbReference>
<comment type="catalytic activity">
    <reaction evidence="1">
        <text>Hydrolysis of (1-&gt;3)-beta-D-glucosidic linkages in (1-&gt;3)-beta-D-glucans.</text>
        <dbReference type="EC" id="3.2.1.39"/>
    </reaction>
</comment>
<accession>A0A8H6CJ46</accession>
<protein>
    <recommendedName>
        <fullName evidence="3">glucan endo-1,3-beta-D-glucosidase</fullName>
        <ecNumber evidence="3">3.2.1.39</ecNumber>
    </recommendedName>
</protein>
<keyword evidence="7" id="KW-0961">Cell wall biogenesis/degradation</keyword>
<dbReference type="GO" id="GO:0042973">
    <property type="term" value="F:glucan endo-1,3-beta-D-glucosidase activity"/>
    <property type="evidence" value="ECO:0007669"/>
    <property type="project" value="UniProtKB-EC"/>
</dbReference>
<dbReference type="Gene3D" id="2.70.98.30">
    <property type="entry name" value="Golgi alpha-mannosidase II, domain 4"/>
    <property type="match status" value="1"/>
</dbReference>
<evidence type="ECO:0000259" key="10">
    <source>
        <dbReference type="Pfam" id="PF03639"/>
    </source>
</evidence>
<keyword evidence="5" id="KW-0119">Carbohydrate metabolism</keyword>
<dbReference type="GO" id="GO:0000272">
    <property type="term" value="P:polysaccharide catabolic process"/>
    <property type="evidence" value="ECO:0007669"/>
    <property type="project" value="UniProtKB-KW"/>
</dbReference>
<dbReference type="PANTHER" id="PTHR31983">
    <property type="entry name" value="ENDO-1,3(4)-BETA-GLUCANASE 1"/>
    <property type="match status" value="1"/>
</dbReference>
<dbReference type="Pfam" id="PF03639">
    <property type="entry name" value="Glyco_hydro_81"/>
    <property type="match status" value="1"/>
</dbReference>
<dbReference type="InterPro" id="IPR040720">
    <property type="entry name" value="GH81_C"/>
</dbReference>
<evidence type="ECO:0000256" key="4">
    <source>
        <dbReference type="ARBA" id="ARBA00022801"/>
    </source>
</evidence>
<dbReference type="Gene3D" id="1.20.5.420">
    <property type="entry name" value="Immunoglobulin FC, subunit C"/>
    <property type="match status" value="1"/>
</dbReference>
<dbReference type="InterPro" id="IPR005200">
    <property type="entry name" value="Endo-beta-glucanase"/>
</dbReference>
<evidence type="ECO:0000256" key="2">
    <source>
        <dbReference type="ARBA" id="ARBA00010730"/>
    </source>
</evidence>
<feature type="domain" description="Glycosyl hydrolase family 81 C-terminal" evidence="11">
    <location>
        <begin position="452"/>
        <end position="802"/>
    </location>
</feature>
<feature type="chain" id="PRO_5034782904" description="glucan endo-1,3-beta-D-glucosidase" evidence="9">
    <location>
        <begin position="19"/>
        <end position="812"/>
    </location>
</feature>
<evidence type="ECO:0000256" key="6">
    <source>
        <dbReference type="ARBA" id="ARBA00023295"/>
    </source>
</evidence>
<keyword evidence="6" id="KW-0326">Glycosidase</keyword>
<gene>
    <name evidence="12" type="ORF">HO133_010713</name>
</gene>
<evidence type="ECO:0000256" key="5">
    <source>
        <dbReference type="ARBA" id="ARBA00023277"/>
    </source>
</evidence>
<evidence type="ECO:0000256" key="8">
    <source>
        <dbReference type="ARBA" id="ARBA00023326"/>
    </source>
</evidence>
<comment type="caution">
    <text evidence="12">The sequence shown here is derived from an EMBL/GenBank/DDBJ whole genome shotgun (WGS) entry which is preliminary data.</text>
</comment>
<dbReference type="GeneID" id="59339103"/>
<dbReference type="GO" id="GO:0009986">
    <property type="term" value="C:cell surface"/>
    <property type="evidence" value="ECO:0007669"/>
    <property type="project" value="TreeGrafter"/>
</dbReference>
<evidence type="ECO:0000313" key="13">
    <source>
        <dbReference type="Proteomes" id="UP000593566"/>
    </source>
</evidence>
<comment type="similarity">
    <text evidence="2">Belongs to the glycosyl hydrolase 81 family.</text>
</comment>
<dbReference type="EC" id="3.2.1.39" evidence="3"/>
<evidence type="ECO:0000313" key="12">
    <source>
        <dbReference type="EMBL" id="KAF6224139.1"/>
    </source>
</evidence>
<name>A0A8H6CJ46_9LECA</name>
<sequence length="812" mass="86617">MKPLSLLTVLQAACWTQALPLLEAQTPNDILAAGVQSLPSPSEAPGTRGIIHVALETAGHPHLQPFPTEVIPSPSSTISVATNKTIAQAKPLIAAATVSNVFASPISTEAPPSVFATRPDHPVGKLGITNQGPTETNKFYANFFLGDQLNGVWTHPYSLLWSQGGGNAFSYGLSITHDEAYQRAYGPNATADPVEFYINPIGIQSLIFSAAELGPGMSLTTDTLTAFSANVNLVPSGATTPAISFPMVQGMGFVTAIYNGATPFVDTSVFFNAITPLASPAAGVTKYKLLLDDGNTWLLYATANNGSGLALTLLNTTRLVASGSFSGIIQVAKNPGDVAAQEASYDSSAGAYATTATLSASVDGASGSYSLSWTKVAANGARLIMMALPHHLQSMDSTTSAGQTAIQLQTTTKGLATGVIGDSWTMVEPSMPVDIGFAPWNASIASTNTIPAAAMTAIDNAGISDLSQDMNAQSNLNSMYYSGKALAKFAAAIYAVHDLAGDVSTAQAGLAKLEEAYELFANNTQIYPLVYESQWGGVVSTASYITGNSGDDFGNTYYNDHHFHWSYFVYAASIIAYLDPAWLPAHRDWVNTLVRDASNPNSNDPYFPVSRSFDWYHGHSWAKGLFDSGDGKDQESTSEDALFSYAVKLWGRIIGDTAMEARGNLMLAVQKRSFQNYFLLESTNANQPANFIGNKNTGILFENKVDHTTYFGTNDEYIQGIHMIPINPSSPYIRNQNFVTEEWNTYFCDDCVDPVNNVTGGWRGILYSNLALIDPAKSWNWLTGPGFDAQYLDDGASLTWYLALAAGMGGAG</sequence>
<dbReference type="Pfam" id="PF17652">
    <property type="entry name" value="Glyco_hydro81C"/>
    <property type="match status" value="1"/>
</dbReference>
<feature type="domain" description="Glycosyl hydrolase family 81 N-terminal" evidence="10">
    <location>
        <begin position="121"/>
        <end position="441"/>
    </location>
</feature>
<keyword evidence="9" id="KW-0732">Signal</keyword>
<dbReference type="RefSeq" id="XP_037153199.1">
    <property type="nucleotide sequence ID" value="XM_037301565.1"/>
</dbReference>
<keyword evidence="4" id="KW-0378">Hydrolase</keyword>
<dbReference type="PANTHER" id="PTHR31983:SF0">
    <property type="entry name" value="GLUCAN ENDO-1,3-BETA-D-GLUCOSIDASE 2"/>
    <property type="match status" value="1"/>
</dbReference>
<evidence type="ECO:0000256" key="7">
    <source>
        <dbReference type="ARBA" id="ARBA00023316"/>
    </source>
</evidence>
<evidence type="ECO:0000256" key="1">
    <source>
        <dbReference type="ARBA" id="ARBA00000382"/>
    </source>
</evidence>
<evidence type="ECO:0000256" key="9">
    <source>
        <dbReference type="SAM" id="SignalP"/>
    </source>
</evidence>